<dbReference type="PANTHER" id="PTHR35535">
    <property type="entry name" value="HEAT SHOCK PROTEIN HSLJ"/>
    <property type="match status" value="1"/>
</dbReference>
<dbReference type="Gene3D" id="2.40.128.270">
    <property type="match status" value="1"/>
</dbReference>
<dbReference type="Proteomes" id="UP000266292">
    <property type="component" value="Chromosome"/>
</dbReference>
<name>A0A1X9YN39_9BACT</name>
<organism evidence="2 3">
    <name type="scientific">Pontibacter actiniarum</name>
    <dbReference type="NCBI Taxonomy" id="323450"/>
    <lineage>
        <taxon>Bacteria</taxon>
        <taxon>Pseudomonadati</taxon>
        <taxon>Bacteroidota</taxon>
        <taxon>Cytophagia</taxon>
        <taxon>Cytophagales</taxon>
        <taxon>Hymenobacteraceae</taxon>
        <taxon>Pontibacter</taxon>
    </lineage>
</organism>
<dbReference type="PANTHER" id="PTHR35535:SF1">
    <property type="entry name" value="HEAT SHOCK PROTEIN HSLJ"/>
    <property type="match status" value="1"/>
</dbReference>
<evidence type="ECO:0000259" key="1">
    <source>
        <dbReference type="Pfam" id="PF03724"/>
    </source>
</evidence>
<feature type="domain" description="DUF306" evidence="1">
    <location>
        <begin position="58"/>
        <end position="164"/>
    </location>
</feature>
<dbReference type="EMBL" id="CP021235">
    <property type="protein sequence ID" value="ARS34269.1"/>
    <property type="molecule type" value="Genomic_DNA"/>
</dbReference>
<dbReference type="InterPro" id="IPR005184">
    <property type="entry name" value="DUF306_Meta_HslJ"/>
</dbReference>
<dbReference type="OrthoDB" id="5348860at2"/>
<dbReference type="AlphaFoldDB" id="A0A1X9YN39"/>
<dbReference type="Pfam" id="PF03724">
    <property type="entry name" value="META"/>
    <property type="match status" value="1"/>
</dbReference>
<reference evidence="3" key="1">
    <citation type="submission" date="2017-05" db="EMBL/GenBank/DDBJ databases">
        <authorList>
            <person name="Ray J."/>
            <person name="Price M."/>
            <person name="Deutschbauer A."/>
        </authorList>
    </citation>
    <scope>NUCLEOTIDE SEQUENCE [LARGE SCALE GENOMIC DNA]</scope>
    <source>
        <strain evidence="3">DSM 19842</strain>
    </source>
</reference>
<evidence type="ECO:0000313" key="2">
    <source>
        <dbReference type="EMBL" id="ARS34269.1"/>
    </source>
</evidence>
<accession>A0A1X9YN39</accession>
<proteinExistence type="predicted"/>
<evidence type="ECO:0000313" key="3">
    <source>
        <dbReference type="Proteomes" id="UP000266292"/>
    </source>
</evidence>
<sequence>MRKQNAAAAQSKGPWPMFRQNKATMKRLIRILPALLLPILVGAGCTAQKAQLASEVYTIKDAYWSLVSLEGQDVQRPQDTKTAFIRFQENENDVHGFTGCNKFFGKYEEGGERLQLVNLSTTRMACPDMEQENKLMNVLRSVDSYRITDNILILYNKGTAVATFMTGTEQSIDNEVPEDIVPELDSVSIY</sequence>
<protein>
    <recommendedName>
        <fullName evidence="1">DUF306 domain-containing protein</fullName>
    </recommendedName>
</protein>
<dbReference type="KEGG" id="pact:CA264_01780"/>
<keyword evidence="3" id="KW-1185">Reference proteome</keyword>
<gene>
    <name evidence="2" type="ORF">CA264_01780</name>
</gene>
<dbReference type="InterPro" id="IPR053147">
    <property type="entry name" value="Hsp_HslJ-like"/>
</dbReference>
<dbReference type="InterPro" id="IPR038670">
    <property type="entry name" value="HslJ-like_sf"/>
</dbReference>